<evidence type="ECO:0000313" key="5">
    <source>
        <dbReference type="Proteomes" id="UP000316621"/>
    </source>
</evidence>
<dbReference type="PROSITE" id="PS00678">
    <property type="entry name" value="WD_REPEATS_1"/>
    <property type="match status" value="1"/>
</dbReference>
<gene>
    <name evidence="4" type="ORF">C5167_033570</name>
</gene>
<dbReference type="Gene3D" id="2.130.10.10">
    <property type="entry name" value="YVTN repeat-like/Quinoprotein amine dehydrogenase"/>
    <property type="match status" value="1"/>
</dbReference>
<dbReference type="PROSITE" id="PS50082">
    <property type="entry name" value="WD_REPEATS_2"/>
    <property type="match status" value="1"/>
</dbReference>
<dbReference type="InterPro" id="IPR001680">
    <property type="entry name" value="WD40_rpt"/>
</dbReference>
<dbReference type="Gramene" id="RZC70404">
    <property type="protein sequence ID" value="RZC70404"/>
    <property type="gene ID" value="C5167_033570"/>
</dbReference>
<protein>
    <submittedName>
        <fullName evidence="4">Uncharacterized protein</fullName>
    </submittedName>
</protein>
<keyword evidence="5" id="KW-1185">Reference proteome</keyword>
<dbReference type="PANTHER" id="PTHR19855">
    <property type="entry name" value="WD40 REPEAT PROTEIN 12, 37"/>
    <property type="match status" value="1"/>
</dbReference>
<accession>A0A4Y7KAJ6</accession>
<dbReference type="InterPro" id="IPR019775">
    <property type="entry name" value="WD40_repeat_CS"/>
</dbReference>
<sequence length="339" mass="37311">MRMGGGAGVMQGVERWIMYPYTGGTWGCMLLRLLVSSTRKCFSPTSAKSSLTTHILLLKIGQWGCGSLTQRSPLITLELLKSCEGTHHLCKLLHRNPLEKWYVLVLGIPQSTCSGQMSRIQMGEAVSSLVGHTQCVSSVVWPEERTIYSASWDHSIRSWDVETGRDVLSLFCRKVLNDLDVGGDSSALIAASGSDPVLRIWDPQISVFLKSSPSLALVLQFASYSSWITACKCHDSSRKYSLIKSMSQLLKLKPISPEAGVIQKGSYLHHKELKAAHGVNINAQALIMLSLAVFCMWCPDDDVENIKEATMQDMTSIMRRIEKSGTCVCVQASIPLSVV</sequence>
<dbReference type="EMBL" id="CM010721">
    <property type="protein sequence ID" value="RZC70404.1"/>
    <property type="molecule type" value="Genomic_DNA"/>
</dbReference>
<name>A0A4Y7KAJ6_PAPSO</name>
<organism evidence="4 5">
    <name type="scientific">Papaver somniferum</name>
    <name type="common">Opium poppy</name>
    <dbReference type="NCBI Taxonomy" id="3469"/>
    <lineage>
        <taxon>Eukaryota</taxon>
        <taxon>Viridiplantae</taxon>
        <taxon>Streptophyta</taxon>
        <taxon>Embryophyta</taxon>
        <taxon>Tracheophyta</taxon>
        <taxon>Spermatophyta</taxon>
        <taxon>Magnoliopsida</taxon>
        <taxon>Ranunculales</taxon>
        <taxon>Papaveraceae</taxon>
        <taxon>Papaveroideae</taxon>
        <taxon>Papaver</taxon>
    </lineage>
</organism>
<evidence type="ECO:0000256" key="3">
    <source>
        <dbReference type="PROSITE-ProRule" id="PRU00221"/>
    </source>
</evidence>
<evidence type="ECO:0000313" key="4">
    <source>
        <dbReference type="EMBL" id="RZC70404.1"/>
    </source>
</evidence>
<dbReference type="InterPro" id="IPR015943">
    <property type="entry name" value="WD40/YVTN_repeat-like_dom_sf"/>
</dbReference>
<evidence type="ECO:0000256" key="1">
    <source>
        <dbReference type="ARBA" id="ARBA00022574"/>
    </source>
</evidence>
<dbReference type="AlphaFoldDB" id="A0A4Y7KAJ6"/>
<proteinExistence type="predicted"/>
<dbReference type="PANTHER" id="PTHR19855:SF11">
    <property type="entry name" value="RIBOSOME BIOGENESIS PROTEIN WDR12"/>
    <property type="match status" value="1"/>
</dbReference>
<dbReference type="PROSITE" id="PS50294">
    <property type="entry name" value="WD_REPEATS_REGION"/>
    <property type="match status" value="1"/>
</dbReference>
<feature type="repeat" description="WD" evidence="3">
    <location>
        <begin position="129"/>
        <end position="169"/>
    </location>
</feature>
<evidence type="ECO:0000256" key="2">
    <source>
        <dbReference type="ARBA" id="ARBA00022737"/>
    </source>
</evidence>
<dbReference type="SUPFAM" id="SSF50978">
    <property type="entry name" value="WD40 repeat-like"/>
    <property type="match status" value="1"/>
</dbReference>
<dbReference type="STRING" id="3469.A0A4Y7KAJ6"/>
<reference evidence="4 5" key="1">
    <citation type="journal article" date="2018" name="Science">
        <title>The opium poppy genome and morphinan production.</title>
        <authorList>
            <person name="Guo L."/>
            <person name="Winzer T."/>
            <person name="Yang X."/>
            <person name="Li Y."/>
            <person name="Ning Z."/>
            <person name="He Z."/>
            <person name="Teodor R."/>
            <person name="Lu Y."/>
            <person name="Bowser T.A."/>
            <person name="Graham I.A."/>
            <person name="Ye K."/>
        </authorList>
    </citation>
    <scope>NUCLEOTIDE SEQUENCE [LARGE SCALE GENOMIC DNA]</scope>
    <source>
        <strain evidence="5">cv. HN1</strain>
        <tissue evidence="4">Leaves</tissue>
    </source>
</reference>
<dbReference type="InterPro" id="IPR036322">
    <property type="entry name" value="WD40_repeat_dom_sf"/>
</dbReference>
<dbReference type="SMART" id="SM00320">
    <property type="entry name" value="WD40"/>
    <property type="match status" value="2"/>
</dbReference>
<keyword evidence="1 3" id="KW-0853">WD repeat</keyword>
<keyword evidence="2" id="KW-0677">Repeat</keyword>
<dbReference type="Proteomes" id="UP000316621">
    <property type="component" value="Chromosome 7"/>
</dbReference>